<gene>
    <name evidence="1" type="ORF">LY28_03510</name>
</gene>
<evidence type="ECO:0000313" key="1">
    <source>
        <dbReference type="EMBL" id="PYG84889.1"/>
    </source>
</evidence>
<comment type="caution">
    <text evidence="1">The sequence shown here is derived from an EMBL/GenBank/DDBJ whole genome shotgun (WGS) entry which is preliminary data.</text>
</comment>
<dbReference type="Proteomes" id="UP000248132">
    <property type="component" value="Unassembled WGS sequence"/>
</dbReference>
<reference evidence="1 2" key="1">
    <citation type="submission" date="2018-06" db="EMBL/GenBank/DDBJ databases">
        <title>Genomic Encyclopedia of Type Strains, Phase I: the one thousand microbial genomes (KMG-I) project.</title>
        <authorList>
            <person name="Kyrpides N."/>
        </authorList>
    </citation>
    <scope>NUCLEOTIDE SEQUENCE [LARGE SCALE GENOMIC DNA]</scope>
    <source>
        <strain evidence="1 2">DSM 19573</strain>
    </source>
</reference>
<dbReference type="EMBL" id="QKMR01000029">
    <property type="protein sequence ID" value="PYG84889.1"/>
    <property type="molecule type" value="Genomic_DNA"/>
</dbReference>
<proteinExistence type="predicted"/>
<protein>
    <submittedName>
        <fullName evidence="1">Uncharacterized protein</fullName>
    </submittedName>
</protein>
<evidence type="ECO:0000313" key="2">
    <source>
        <dbReference type="Proteomes" id="UP000248132"/>
    </source>
</evidence>
<organism evidence="1 2">
    <name type="scientific">Ruminiclostridium sufflavum DSM 19573</name>
    <dbReference type="NCBI Taxonomy" id="1121337"/>
    <lineage>
        <taxon>Bacteria</taxon>
        <taxon>Bacillati</taxon>
        <taxon>Bacillota</taxon>
        <taxon>Clostridia</taxon>
        <taxon>Eubacteriales</taxon>
        <taxon>Oscillospiraceae</taxon>
        <taxon>Ruminiclostridium</taxon>
    </lineage>
</organism>
<dbReference type="OrthoDB" id="9956364at2"/>
<keyword evidence="2" id="KW-1185">Reference proteome</keyword>
<sequence>MKVYKMSDYEWWASNLSPEETLELYLREMGADPEDTYTIEDIKECDLDKEGMYIPYENTDEISELERLGISEQIVKDGRKEGFGTTKKINCEWFIKVPFIKALEFHNYSANDKPFCIAAMET</sequence>
<accession>A0A318XJ62</accession>
<dbReference type="RefSeq" id="WP_110463461.1">
    <property type="nucleotide sequence ID" value="NZ_QKMR01000029.1"/>
</dbReference>
<dbReference type="AlphaFoldDB" id="A0A318XJ62"/>
<name>A0A318XJ62_9FIRM</name>